<gene>
    <name evidence="2" type="ORF">A2763_03395</name>
</gene>
<dbReference type="InterPro" id="IPR011704">
    <property type="entry name" value="ATPase_dyneun-rel_AAA"/>
</dbReference>
<evidence type="ECO:0000259" key="1">
    <source>
        <dbReference type="SMART" id="SM00382"/>
    </source>
</evidence>
<sequence>MKMKEAATLKKPEAAVERWMDRFLKNAPEAQLPKRFDTMSAGERAQELYDILSFVRMAGSENSESEDVALLRSRASALASDKETRDTFTRVFARGRTETKRTERSPLYGNIAQITRSTGALSLRHRELERKLFIGAVKGPASEKLTREELMEAAGDLAKMRVERDALTRLEGEEKTADKTDVAAHLMHETLTRYHGEAEKGFAWLPSRLDIHRSIRAALSNGRFPLLVGEPGVGKSEQADAVAEQLTDDKCVKIACTSSTGEHDLIADKELDERGSYLRYGAVSRAATGFISSRDNRPERTHGRIARADELLKINFDKTFGLIKEIAQKKPGDQMHENVPHPVLKGFTLIATSNPAGARHQLDKLPPALEREFAEIKVDYPPQSPENPELYEFMLSTLMDNKGYIAIPKSELAPAYERKEVVNQKTKDGRDIAAEEKIIAAPSDSRHGTLWRVANAIRAIQDSYTADNPDERTHLEPSLLRFNASTNTVVAKDAANAEPLTLQSSTMTLKEIASWMRGFGTRMESADPSLRAKTFSDWLSYKANVFVSQCPPNDRAKMEAVFKHFSILNPTPTTSTEPMTNLDIGYLSPRVPRPLEISGESVERAGDERRDAVPETRTVETFEFLNENGERIRVKPGDCDIGALPGSSFNYVLRSRSMTDKAADGYAGVNASKPDEFVFVSKVPGGRLARSFTKEALLAELGKENVLTVEAAERIMGEANMWGDEDTRKALGFKPDRVALILYSKEFLAECKKRGDLLQHTVDTMPDGTPLTIEKMAELVGSNVEGRDRSGNPNKFRLYNDQFGENGEMLPNAWFSGAQYAAMRAETPKAGWQVVSRGTINGTKSLSFIPQTERLIAYAKETFGGTLPPAYAKAEGELLAQKSSIEALIQDSKWVEASDKLSKLSISQLLREPYANTMFRYLVGTKSRNERLLTDEYTWSNTPSGDGDLVNFGDAGAGGASVVRDGPDGAWSYLGAVFSRIES</sequence>
<dbReference type="EMBL" id="MFKV01000028">
    <property type="protein sequence ID" value="OGG49698.1"/>
    <property type="molecule type" value="Genomic_DNA"/>
</dbReference>
<evidence type="ECO:0000313" key="3">
    <source>
        <dbReference type="Proteomes" id="UP000178370"/>
    </source>
</evidence>
<dbReference type="SUPFAM" id="SSF52540">
    <property type="entry name" value="P-loop containing nucleoside triphosphate hydrolases"/>
    <property type="match status" value="1"/>
</dbReference>
<dbReference type="InterPro" id="IPR003593">
    <property type="entry name" value="AAA+_ATPase"/>
</dbReference>
<organism evidence="2 3">
    <name type="scientific">Candidatus Kaiserbacteria bacterium RIFCSPHIGHO2_01_FULL_54_36</name>
    <dbReference type="NCBI Taxonomy" id="1798482"/>
    <lineage>
        <taxon>Bacteria</taxon>
        <taxon>Candidatus Kaiseribacteriota</taxon>
    </lineage>
</organism>
<dbReference type="InterPro" id="IPR027417">
    <property type="entry name" value="P-loop_NTPase"/>
</dbReference>
<protein>
    <recommendedName>
        <fullName evidence="1">AAA+ ATPase domain-containing protein</fullName>
    </recommendedName>
</protein>
<feature type="domain" description="AAA+ ATPase" evidence="1">
    <location>
        <begin position="221"/>
        <end position="384"/>
    </location>
</feature>
<accession>A0A1F6CKV5</accession>
<dbReference type="AlphaFoldDB" id="A0A1F6CKV5"/>
<comment type="caution">
    <text evidence="2">The sequence shown here is derived from an EMBL/GenBank/DDBJ whole genome shotgun (WGS) entry which is preliminary data.</text>
</comment>
<dbReference type="Proteomes" id="UP000178370">
    <property type="component" value="Unassembled WGS sequence"/>
</dbReference>
<proteinExistence type="predicted"/>
<dbReference type="SMART" id="SM00382">
    <property type="entry name" value="AAA"/>
    <property type="match status" value="1"/>
</dbReference>
<evidence type="ECO:0000313" key="2">
    <source>
        <dbReference type="EMBL" id="OGG49698.1"/>
    </source>
</evidence>
<dbReference type="STRING" id="1798482.A2763_03395"/>
<dbReference type="Gene3D" id="3.40.50.300">
    <property type="entry name" value="P-loop containing nucleotide triphosphate hydrolases"/>
    <property type="match status" value="1"/>
</dbReference>
<dbReference type="Pfam" id="PF07728">
    <property type="entry name" value="AAA_5"/>
    <property type="match status" value="1"/>
</dbReference>
<dbReference type="GO" id="GO:0016887">
    <property type="term" value="F:ATP hydrolysis activity"/>
    <property type="evidence" value="ECO:0007669"/>
    <property type="project" value="InterPro"/>
</dbReference>
<reference evidence="2 3" key="1">
    <citation type="journal article" date="2016" name="Nat. Commun.">
        <title>Thousands of microbial genomes shed light on interconnected biogeochemical processes in an aquifer system.</title>
        <authorList>
            <person name="Anantharaman K."/>
            <person name="Brown C.T."/>
            <person name="Hug L.A."/>
            <person name="Sharon I."/>
            <person name="Castelle C.J."/>
            <person name="Probst A.J."/>
            <person name="Thomas B.C."/>
            <person name="Singh A."/>
            <person name="Wilkins M.J."/>
            <person name="Karaoz U."/>
            <person name="Brodie E.L."/>
            <person name="Williams K.H."/>
            <person name="Hubbard S.S."/>
            <person name="Banfield J.F."/>
        </authorList>
    </citation>
    <scope>NUCLEOTIDE SEQUENCE [LARGE SCALE GENOMIC DNA]</scope>
</reference>
<dbReference type="GO" id="GO:0005524">
    <property type="term" value="F:ATP binding"/>
    <property type="evidence" value="ECO:0007669"/>
    <property type="project" value="InterPro"/>
</dbReference>
<name>A0A1F6CKV5_9BACT</name>